<reference evidence="2" key="1">
    <citation type="submission" date="2015-08" db="EMBL/GenBank/DDBJ databases">
        <title>Fjat-14210 dsm16467.</title>
        <authorList>
            <person name="Liu B."/>
            <person name="Wang J."/>
            <person name="Zhu Y."/>
            <person name="Liu G."/>
            <person name="Chen Q."/>
            <person name="Chen Z."/>
            <person name="Lan J."/>
            <person name="Che J."/>
            <person name="Ge C."/>
            <person name="Shi H."/>
            <person name="Pan Z."/>
            <person name="Liu X."/>
        </authorList>
    </citation>
    <scope>NUCLEOTIDE SEQUENCE [LARGE SCALE GENOMIC DNA]</scope>
    <source>
        <strain evidence="2">DSM 16467</strain>
    </source>
</reference>
<dbReference type="Proteomes" id="UP000037558">
    <property type="component" value="Unassembled WGS sequence"/>
</dbReference>
<accession>A0A0M0KWF7</accession>
<dbReference type="STRING" id="284581.AMD01_16380"/>
<dbReference type="PATRIC" id="fig|284581.3.peg.2778"/>
<comment type="caution">
    <text evidence="1">The sequence shown here is derived from an EMBL/GenBank/DDBJ whole genome shotgun (WGS) entry which is preliminary data.</text>
</comment>
<protein>
    <submittedName>
        <fullName evidence="1">Uncharacterized protein</fullName>
    </submittedName>
</protein>
<dbReference type="RefSeq" id="WP_053402520.1">
    <property type="nucleotide sequence ID" value="NZ_JAMAUM010000010.1"/>
</dbReference>
<dbReference type="AlphaFoldDB" id="A0A0M0KWF7"/>
<evidence type="ECO:0000313" key="2">
    <source>
        <dbReference type="Proteomes" id="UP000037558"/>
    </source>
</evidence>
<organism evidence="1 2">
    <name type="scientific">Priestia koreensis</name>
    <dbReference type="NCBI Taxonomy" id="284581"/>
    <lineage>
        <taxon>Bacteria</taxon>
        <taxon>Bacillati</taxon>
        <taxon>Bacillota</taxon>
        <taxon>Bacilli</taxon>
        <taxon>Bacillales</taxon>
        <taxon>Bacillaceae</taxon>
        <taxon>Priestia</taxon>
    </lineage>
</organism>
<evidence type="ECO:0000313" key="1">
    <source>
        <dbReference type="EMBL" id="KOO42723.1"/>
    </source>
</evidence>
<keyword evidence="2" id="KW-1185">Reference proteome</keyword>
<sequence>MMIVLIEKKGENMRKLLVLTGASLLLSLTACTETTSTKQKQTEIEETENQTENKKSTFSSIEEISPFRDIQSKLYGFWATGNQYIIIHGNNKGDMIASKEDVDPANPKGIRGLQIAEFYLLKQGKTKFNYIAKLYPPGNTEFPITFSKDYKQVTIQFPSKNPITYLMTDASPEEYFFK</sequence>
<name>A0A0M0KWF7_9BACI</name>
<proteinExistence type="predicted"/>
<dbReference type="EMBL" id="LILC01000023">
    <property type="protein sequence ID" value="KOO42723.1"/>
    <property type="molecule type" value="Genomic_DNA"/>
</dbReference>
<gene>
    <name evidence="1" type="ORF">AMD01_16380</name>
</gene>